<dbReference type="InterPro" id="IPR050596">
    <property type="entry name" value="AspAT/PAT-like"/>
</dbReference>
<comment type="caution">
    <text evidence="8">The sequence shown here is derived from an EMBL/GenBank/DDBJ whole genome shotgun (WGS) entry which is preliminary data.</text>
</comment>
<dbReference type="Pfam" id="PF00155">
    <property type="entry name" value="Aminotran_1_2"/>
    <property type="match status" value="1"/>
</dbReference>
<dbReference type="FunFam" id="3.40.640.10:FF:000033">
    <property type="entry name" value="Aspartate aminotransferase"/>
    <property type="match status" value="1"/>
</dbReference>
<dbReference type="PANTHER" id="PTHR46383:SF1">
    <property type="entry name" value="ASPARTATE AMINOTRANSFERASE"/>
    <property type="match status" value="1"/>
</dbReference>
<dbReference type="InterPro" id="IPR004839">
    <property type="entry name" value="Aminotransferase_I/II_large"/>
</dbReference>
<accession>A0A372LPY9</accession>
<dbReference type="Gene3D" id="3.40.640.10">
    <property type="entry name" value="Type I PLP-dependent aspartate aminotransferase-like (Major domain)"/>
    <property type="match status" value="1"/>
</dbReference>
<dbReference type="OrthoDB" id="9802328at2"/>
<gene>
    <name evidence="8" type="ORF">D0469_06690</name>
</gene>
<dbReference type="InterPro" id="IPR015422">
    <property type="entry name" value="PyrdxlP-dep_Trfase_small"/>
</dbReference>
<evidence type="ECO:0000256" key="3">
    <source>
        <dbReference type="ARBA" id="ARBA00022576"/>
    </source>
</evidence>
<dbReference type="GO" id="GO:0030170">
    <property type="term" value="F:pyridoxal phosphate binding"/>
    <property type="evidence" value="ECO:0007669"/>
    <property type="project" value="InterPro"/>
</dbReference>
<evidence type="ECO:0000256" key="6">
    <source>
        <dbReference type="RuleBase" id="RU000481"/>
    </source>
</evidence>
<keyword evidence="9" id="KW-1185">Reference proteome</keyword>
<comment type="cofactor">
    <cofactor evidence="1 6">
        <name>pyridoxal 5'-phosphate</name>
        <dbReference type="ChEBI" id="CHEBI:597326"/>
    </cofactor>
</comment>
<keyword evidence="5" id="KW-0663">Pyridoxal phosphate</keyword>
<keyword evidence="4 6" id="KW-0808">Transferase</keyword>
<protein>
    <recommendedName>
        <fullName evidence="6">Aminotransferase</fullName>
        <ecNumber evidence="6">2.6.1.-</ecNumber>
    </recommendedName>
</protein>
<dbReference type="RefSeq" id="WP_117325865.1">
    <property type="nucleotide sequence ID" value="NZ_QVTE01000016.1"/>
</dbReference>
<dbReference type="CDD" id="cd00609">
    <property type="entry name" value="AAT_like"/>
    <property type="match status" value="1"/>
</dbReference>
<keyword evidence="3 6" id="KW-0032">Aminotransferase</keyword>
<sequence length="400" mass="44729">MVSRLSLRAQQVEGSKTLELTMKAREMRKQGIDICIFGSGEPDFNTPQHICKSAYKAIEQGVTKYTPAGGISELRHAISDKLLEDNGLQYKPNQIIVSSGAKHSLSNIFFALINPGDEVIIPIPAWLSYWEQVKLAGGVPVFIKGKEDDDFKISPYELESAITAKTKFLLLNSPVNPTGSVYTREELEKLAEVCVNRDIMVVSDEIYEKLVYDGEEHVSIASLGQEIFDRTIVVNGFSKAYAMTGWRMGYAAAPLEIAKAMDDIQSQMTSNPTSFVQIASITALKGSQEPVREMREEYNRRRIRMVEMLQEIPRVVCSMPKGAFYVFPNIQGLLGKKAMGETISNDEVLSRMLLEHANILVVPGSSFKTENFIRLSYATDMETIEKGMTRFLDFVTNHVS</sequence>
<dbReference type="InterPro" id="IPR015424">
    <property type="entry name" value="PyrdxlP-dep_Trfase"/>
</dbReference>
<dbReference type="GO" id="GO:0008483">
    <property type="term" value="F:transaminase activity"/>
    <property type="evidence" value="ECO:0007669"/>
    <property type="project" value="UniProtKB-KW"/>
</dbReference>
<evidence type="ECO:0000256" key="2">
    <source>
        <dbReference type="ARBA" id="ARBA00007441"/>
    </source>
</evidence>
<dbReference type="PRINTS" id="PR00753">
    <property type="entry name" value="ACCSYNTHASE"/>
</dbReference>
<dbReference type="AlphaFoldDB" id="A0A372LPY9"/>
<dbReference type="InterPro" id="IPR015421">
    <property type="entry name" value="PyrdxlP-dep_Trfase_major"/>
</dbReference>
<evidence type="ECO:0000259" key="7">
    <source>
        <dbReference type="Pfam" id="PF00155"/>
    </source>
</evidence>
<evidence type="ECO:0000256" key="1">
    <source>
        <dbReference type="ARBA" id="ARBA00001933"/>
    </source>
</evidence>
<feature type="domain" description="Aminotransferase class I/classII large" evidence="7">
    <location>
        <begin position="35"/>
        <end position="390"/>
    </location>
</feature>
<evidence type="ECO:0000313" key="9">
    <source>
        <dbReference type="Proteomes" id="UP000264541"/>
    </source>
</evidence>
<reference evidence="8 9" key="1">
    <citation type="submission" date="2018-08" db="EMBL/GenBank/DDBJ databases">
        <title>Bacillus chawlae sp. nov., Bacillus glennii sp. nov., and Bacillus saganii sp. nov. Isolated from the Vehicle Assembly Building at Kennedy Space Center where the Viking Spacecraft were Assembled.</title>
        <authorList>
            <person name="Seuylemezian A."/>
            <person name="Vaishampayan P."/>
        </authorList>
    </citation>
    <scope>NUCLEOTIDE SEQUENCE [LARGE SCALE GENOMIC DNA]</scope>
    <source>
        <strain evidence="8 9">V47-23a</strain>
    </source>
</reference>
<proteinExistence type="inferred from homology"/>
<dbReference type="Gene3D" id="3.90.1150.10">
    <property type="entry name" value="Aspartate Aminotransferase, domain 1"/>
    <property type="match status" value="1"/>
</dbReference>
<organism evidence="8 9">
    <name type="scientific">Peribacillus saganii</name>
    <dbReference type="NCBI Taxonomy" id="2303992"/>
    <lineage>
        <taxon>Bacteria</taxon>
        <taxon>Bacillati</taxon>
        <taxon>Bacillota</taxon>
        <taxon>Bacilli</taxon>
        <taxon>Bacillales</taxon>
        <taxon>Bacillaceae</taxon>
        <taxon>Peribacillus</taxon>
    </lineage>
</organism>
<dbReference type="EMBL" id="QVTE01000016">
    <property type="protein sequence ID" value="RFU70281.1"/>
    <property type="molecule type" value="Genomic_DNA"/>
</dbReference>
<dbReference type="InterPro" id="IPR004838">
    <property type="entry name" value="NHTrfase_class1_PyrdxlP-BS"/>
</dbReference>
<dbReference type="SUPFAM" id="SSF53383">
    <property type="entry name" value="PLP-dependent transferases"/>
    <property type="match status" value="1"/>
</dbReference>
<comment type="similarity">
    <text evidence="2 6">Belongs to the class-I pyridoxal-phosphate-dependent aminotransferase family.</text>
</comment>
<dbReference type="GO" id="GO:0006520">
    <property type="term" value="P:amino acid metabolic process"/>
    <property type="evidence" value="ECO:0007669"/>
    <property type="project" value="InterPro"/>
</dbReference>
<evidence type="ECO:0000313" key="8">
    <source>
        <dbReference type="EMBL" id="RFU70281.1"/>
    </source>
</evidence>
<name>A0A372LPY9_9BACI</name>
<evidence type="ECO:0000256" key="5">
    <source>
        <dbReference type="ARBA" id="ARBA00022898"/>
    </source>
</evidence>
<evidence type="ECO:0000256" key="4">
    <source>
        <dbReference type="ARBA" id="ARBA00022679"/>
    </source>
</evidence>
<dbReference type="PROSITE" id="PS00105">
    <property type="entry name" value="AA_TRANSFER_CLASS_1"/>
    <property type="match status" value="1"/>
</dbReference>
<dbReference type="PANTHER" id="PTHR46383">
    <property type="entry name" value="ASPARTATE AMINOTRANSFERASE"/>
    <property type="match status" value="1"/>
</dbReference>
<dbReference type="EC" id="2.6.1.-" evidence="6"/>
<dbReference type="Proteomes" id="UP000264541">
    <property type="component" value="Unassembled WGS sequence"/>
</dbReference>